<dbReference type="EMBL" id="JAKRRY010000008">
    <property type="protein sequence ID" value="MCW8345949.1"/>
    <property type="molecule type" value="Genomic_DNA"/>
</dbReference>
<evidence type="ECO:0000256" key="1">
    <source>
        <dbReference type="SAM" id="SignalP"/>
    </source>
</evidence>
<accession>A0A9X3HW58</accession>
<dbReference type="Proteomes" id="UP001155587">
    <property type="component" value="Unassembled WGS sequence"/>
</dbReference>
<comment type="caution">
    <text evidence="2">The sequence shown here is derived from an EMBL/GenBank/DDBJ whole genome shotgun (WGS) entry which is preliminary data.</text>
</comment>
<gene>
    <name evidence="2" type="ORF">MD535_08000</name>
</gene>
<name>A0A9X3HW58_9VIBR</name>
<sequence>MNKHTSTLVAALALVCTLPVTNSAVAARTNDVFSSEALCKAGLALALDKQPRGINARGGKHSQVLLSLKKGGNDWDYRCDVNRGSKTMKLEARDMKRNDAYLKQAIRYDVNNGGRSVEVKMKRRKGSIKTEQYQAVQLNNS</sequence>
<dbReference type="AlphaFoldDB" id="A0A9X3HW58"/>
<keyword evidence="3" id="KW-1185">Reference proteome</keyword>
<dbReference type="RefSeq" id="WP_265674356.1">
    <property type="nucleotide sequence ID" value="NZ_JAKRRY010000008.1"/>
</dbReference>
<proteinExistence type="predicted"/>
<protein>
    <recommendedName>
        <fullName evidence="4">Secreted protein</fullName>
    </recommendedName>
</protein>
<feature type="chain" id="PRO_5040720673" description="Secreted protein" evidence="1">
    <location>
        <begin position="27"/>
        <end position="141"/>
    </location>
</feature>
<feature type="signal peptide" evidence="1">
    <location>
        <begin position="1"/>
        <end position="26"/>
    </location>
</feature>
<keyword evidence="1" id="KW-0732">Signal</keyword>
<evidence type="ECO:0000313" key="2">
    <source>
        <dbReference type="EMBL" id="MCW8345949.1"/>
    </source>
</evidence>
<reference evidence="2" key="1">
    <citation type="submission" date="2022-02" db="EMBL/GenBank/DDBJ databases">
        <title>Vibrio sp. nov, a new bacterium isolated from seawater.</title>
        <authorList>
            <person name="Yuan Y."/>
        </authorList>
    </citation>
    <scope>NUCLEOTIDE SEQUENCE</scope>
    <source>
        <strain evidence="2">ZSDZ65</strain>
    </source>
</reference>
<organism evidence="2 3">
    <name type="scientific">Vibrio qingdaonensis</name>
    <dbReference type="NCBI Taxonomy" id="2829491"/>
    <lineage>
        <taxon>Bacteria</taxon>
        <taxon>Pseudomonadati</taxon>
        <taxon>Pseudomonadota</taxon>
        <taxon>Gammaproteobacteria</taxon>
        <taxon>Vibrionales</taxon>
        <taxon>Vibrionaceae</taxon>
        <taxon>Vibrio</taxon>
    </lineage>
</organism>
<evidence type="ECO:0008006" key="4">
    <source>
        <dbReference type="Google" id="ProtNLM"/>
    </source>
</evidence>
<evidence type="ECO:0000313" key="3">
    <source>
        <dbReference type="Proteomes" id="UP001155587"/>
    </source>
</evidence>